<gene>
    <name evidence="2" type="ORF">GCM10010937_26390</name>
</gene>
<evidence type="ECO:0008006" key="4">
    <source>
        <dbReference type="Google" id="ProtNLM"/>
    </source>
</evidence>
<reference evidence="3" key="1">
    <citation type="journal article" date="2019" name="Int. J. Syst. Evol. Microbiol.">
        <title>The Global Catalogue of Microorganisms (GCM) 10K type strain sequencing project: providing services to taxonomists for standard genome sequencing and annotation.</title>
        <authorList>
            <consortium name="The Broad Institute Genomics Platform"/>
            <consortium name="The Broad Institute Genome Sequencing Center for Infectious Disease"/>
            <person name="Wu L."/>
            <person name="Ma J."/>
        </authorList>
    </citation>
    <scope>NUCLEOTIDE SEQUENCE [LARGE SCALE GENOMIC DNA]</scope>
    <source>
        <strain evidence="3">NBRC 3271</strain>
    </source>
</reference>
<keyword evidence="3" id="KW-1185">Reference proteome</keyword>
<feature type="region of interest" description="Disordered" evidence="1">
    <location>
        <begin position="82"/>
        <end position="118"/>
    </location>
</feature>
<proteinExistence type="predicted"/>
<organism evidence="2 3">
    <name type="scientific">Gluconobacter japonicus</name>
    <dbReference type="NCBI Taxonomy" id="376620"/>
    <lineage>
        <taxon>Bacteria</taxon>
        <taxon>Pseudomonadati</taxon>
        <taxon>Pseudomonadota</taxon>
        <taxon>Alphaproteobacteria</taxon>
        <taxon>Acetobacterales</taxon>
        <taxon>Acetobacteraceae</taxon>
        <taxon>Gluconobacter</taxon>
    </lineage>
</organism>
<dbReference type="RefSeq" id="WP_062503955.1">
    <property type="nucleotide sequence ID" value="NZ_BEWO01000007.1"/>
</dbReference>
<comment type="caution">
    <text evidence="2">The sequence shown here is derived from an EMBL/GenBank/DDBJ whole genome shotgun (WGS) entry which is preliminary data.</text>
</comment>
<name>A0ABQ5WM73_GLUJA</name>
<accession>A0ABQ5WM73</accession>
<evidence type="ECO:0000256" key="1">
    <source>
        <dbReference type="SAM" id="MobiDB-lite"/>
    </source>
</evidence>
<dbReference type="PROSITE" id="PS51257">
    <property type="entry name" value="PROKAR_LIPOPROTEIN"/>
    <property type="match status" value="1"/>
</dbReference>
<evidence type="ECO:0000313" key="2">
    <source>
        <dbReference type="EMBL" id="GLQ60836.1"/>
    </source>
</evidence>
<sequence length="149" mass="15148">MRSVIARPAFRGMALIGAFATVLSLGGCQGNYDPGSRALGGGLLGGGTGAAIGALAGGGRGAAIGALAGGALGAATGAVTTPNRPGYQQGGYQNGYPQQQGNYPQQGYQQNGQYPTYPQQYRCPPNTNCQNGYPQGYNNGYPQQSNYGY</sequence>
<protein>
    <recommendedName>
        <fullName evidence="4">Glycine zipper domain-containing protein</fullName>
    </recommendedName>
</protein>
<dbReference type="EMBL" id="BSNT01000074">
    <property type="protein sequence ID" value="GLQ60836.1"/>
    <property type="molecule type" value="Genomic_DNA"/>
</dbReference>
<feature type="compositionally biased region" description="Low complexity" evidence="1">
    <location>
        <begin position="94"/>
        <end position="118"/>
    </location>
</feature>
<evidence type="ECO:0000313" key="3">
    <source>
        <dbReference type="Proteomes" id="UP001156613"/>
    </source>
</evidence>
<dbReference type="Proteomes" id="UP001156613">
    <property type="component" value="Unassembled WGS sequence"/>
</dbReference>